<evidence type="ECO:0008006" key="2">
    <source>
        <dbReference type="Google" id="ProtNLM"/>
    </source>
</evidence>
<organism evidence="1">
    <name type="scientific">hydrothermal vent metagenome</name>
    <dbReference type="NCBI Taxonomy" id="652676"/>
    <lineage>
        <taxon>unclassified sequences</taxon>
        <taxon>metagenomes</taxon>
        <taxon>ecological metagenomes</taxon>
    </lineage>
</organism>
<dbReference type="InterPro" id="IPR009659">
    <property type="entry name" value="DUF1249"/>
</dbReference>
<dbReference type="EMBL" id="FPHQ01000140">
    <property type="protein sequence ID" value="SFV76813.1"/>
    <property type="molecule type" value="Genomic_DNA"/>
</dbReference>
<accession>A0A1W1D837</accession>
<dbReference type="AlphaFoldDB" id="A0A1W1D837"/>
<proteinExistence type="predicted"/>
<dbReference type="PANTHER" id="PTHR38774">
    <property type="entry name" value="CYTOPLASMIC PROTEIN-RELATED"/>
    <property type="match status" value="1"/>
</dbReference>
<reference evidence="1" key="1">
    <citation type="submission" date="2016-10" db="EMBL/GenBank/DDBJ databases">
        <authorList>
            <person name="de Groot N.N."/>
        </authorList>
    </citation>
    <scope>NUCLEOTIDE SEQUENCE</scope>
</reference>
<evidence type="ECO:0000313" key="1">
    <source>
        <dbReference type="EMBL" id="SFV76813.1"/>
    </source>
</evidence>
<protein>
    <recommendedName>
        <fullName evidence="2">DUF1249 domain-containing protein</fullName>
    </recommendedName>
</protein>
<dbReference type="PANTHER" id="PTHR38774:SF1">
    <property type="entry name" value="CYTOPLASMIC PROTEIN"/>
    <property type="match status" value="1"/>
</dbReference>
<sequence>MDITTEQEFLRALYNQHKPKSYSQVSELFEINFKKISKLIPLLSITSHHSVATQAGENDLHLFVEERTPYTGTFILTHQLDSPAGLINRPDIKFKVFFDASLLEVISVCNETTLNINHPFLAQCSDMDIQWELNTFIERWLDYCLTKYQNPEWQTI</sequence>
<gene>
    <name evidence="1" type="ORF">MNB_SUP05-10-69</name>
</gene>
<name>A0A1W1D837_9ZZZZ</name>
<dbReference type="Pfam" id="PF06853">
    <property type="entry name" value="DUF1249"/>
    <property type="match status" value="1"/>
</dbReference>